<organism evidence="3 4">
    <name type="scientific">Amycolatopsis echigonensis</name>
    <dbReference type="NCBI Taxonomy" id="2576905"/>
    <lineage>
        <taxon>Bacteria</taxon>
        <taxon>Bacillati</taxon>
        <taxon>Actinomycetota</taxon>
        <taxon>Actinomycetes</taxon>
        <taxon>Pseudonocardiales</taxon>
        <taxon>Pseudonocardiaceae</taxon>
        <taxon>Amycolatopsis</taxon>
    </lineage>
</organism>
<dbReference type="InterPro" id="IPR011059">
    <property type="entry name" value="Metal-dep_hydrolase_composite"/>
</dbReference>
<evidence type="ECO:0000313" key="4">
    <source>
        <dbReference type="Proteomes" id="UP000550260"/>
    </source>
</evidence>
<feature type="domain" description="Amidohydrolase 3" evidence="2">
    <location>
        <begin position="33"/>
        <end position="93"/>
    </location>
</feature>
<dbReference type="Pfam" id="PF07969">
    <property type="entry name" value="Amidohydro_3"/>
    <property type="match status" value="1"/>
</dbReference>
<feature type="compositionally biased region" description="Basic residues" evidence="1">
    <location>
        <begin position="19"/>
        <end position="34"/>
    </location>
</feature>
<reference evidence="3 4" key="1">
    <citation type="submission" date="2020-08" db="EMBL/GenBank/DDBJ databases">
        <title>Amycolatopsis echigonensis JCM 21831.</title>
        <authorList>
            <person name="Tedsree N."/>
            <person name="Kuncharoen N."/>
            <person name="Likhitwitayawuid K."/>
            <person name="Tanasupawat S."/>
        </authorList>
    </citation>
    <scope>NUCLEOTIDE SEQUENCE [LARGE SCALE GENOMIC DNA]</scope>
    <source>
        <strain evidence="3 4">JCM 21831</strain>
    </source>
</reference>
<dbReference type="Gene3D" id="2.30.40.10">
    <property type="entry name" value="Urease, subunit C, domain 1"/>
    <property type="match status" value="1"/>
</dbReference>
<feature type="compositionally biased region" description="Pro residues" evidence="1">
    <location>
        <begin position="1"/>
        <end position="10"/>
    </location>
</feature>
<evidence type="ECO:0000256" key="1">
    <source>
        <dbReference type="SAM" id="MobiDB-lite"/>
    </source>
</evidence>
<protein>
    <submittedName>
        <fullName evidence="3">Amidohydrolase family protein</fullName>
    </submittedName>
</protein>
<comment type="caution">
    <text evidence="3">The sequence shown here is derived from an EMBL/GenBank/DDBJ whole genome shotgun (WGS) entry which is preliminary data.</text>
</comment>
<feature type="compositionally biased region" description="Polar residues" evidence="1">
    <location>
        <begin position="114"/>
        <end position="130"/>
    </location>
</feature>
<dbReference type="InterPro" id="IPR013108">
    <property type="entry name" value="Amidohydro_3"/>
</dbReference>
<dbReference type="AlphaFoldDB" id="A0A8E1T247"/>
<accession>A0A8E1T247</accession>
<name>A0A8E1T247_9PSEU</name>
<dbReference type="Proteomes" id="UP000550260">
    <property type="component" value="Unassembled WGS sequence"/>
</dbReference>
<evidence type="ECO:0000313" key="3">
    <source>
        <dbReference type="EMBL" id="MBB2497595.1"/>
    </source>
</evidence>
<feature type="region of interest" description="Disordered" evidence="1">
    <location>
        <begin position="1"/>
        <end position="39"/>
    </location>
</feature>
<evidence type="ECO:0000259" key="2">
    <source>
        <dbReference type="Pfam" id="PF07969"/>
    </source>
</evidence>
<dbReference type="SUPFAM" id="SSF51338">
    <property type="entry name" value="Composite domain of metallo-dependent hydrolases"/>
    <property type="match status" value="1"/>
</dbReference>
<feature type="region of interest" description="Disordered" evidence="1">
    <location>
        <begin position="95"/>
        <end position="130"/>
    </location>
</feature>
<sequence>MPPGATPPAAAPTTTPAQRPHRTNRRARRPRHWPGAHTLDAAYPLGTEDRMGSLTPGKLGDVVVLDADLEQTRPENFGEVHVTTTVLDGRIVHQRRPSGRGGVRGPGQVRRYSTGVTSAISDQASPSRFW</sequence>
<proteinExistence type="predicted"/>
<dbReference type="GO" id="GO:0016810">
    <property type="term" value="F:hydrolase activity, acting on carbon-nitrogen (but not peptide) bonds"/>
    <property type="evidence" value="ECO:0007669"/>
    <property type="project" value="InterPro"/>
</dbReference>
<gene>
    <name evidence="3" type="ORF">H5411_00380</name>
</gene>
<dbReference type="EMBL" id="JACJHR010000001">
    <property type="protein sequence ID" value="MBB2497595.1"/>
    <property type="molecule type" value="Genomic_DNA"/>
</dbReference>